<protein>
    <submittedName>
        <fullName evidence="1">Uncharacterized protein</fullName>
    </submittedName>
</protein>
<keyword evidence="2" id="KW-1185">Reference proteome</keyword>
<gene>
    <name evidence="1" type="ORF">NDU88_002377</name>
</gene>
<comment type="caution">
    <text evidence="1">The sequence shown here is derived from an EMBL/GenBank/DDBJ whole genome shotgun (WGS) entry which is preliminary data.</text>
</comment>
<evidence type="ECO:0000313" key="1">
    <source>
        <dbReference type="EMBL" id="KAJ1214764.1"/>
    </source>
</evidence>
<accession>A0AAV7WS61</accession>
<dbReference type="Proteomes" id="UP001066276">
    <property type="component" value="Chromosome 1_1"/>
</dbReference>
<sequence length="172" mass="18844">MLNRSVRWEGHSCRRSMRPAPRLVRSHSFSGALRFSLALPRRSLVSVRQGPSGVVPRGPNVRSSVPATDSLPYQRRHRRAPGACQCAAAQPLLLVGCNASQPPLSSPVSRVAAAHRSWPLSTPETPLSCPHFSPQLRAITDPRRGNRSRIVVGAGQSRSFTRPPLLQIRPRS</sequence>
<name>A0AAV7WS61_PLEWA</name>
<dbReference type="EMBL" id="JANPWB010000001">
    <property type="protein sequence ID" value="KAJ1214764.1"/>
    <property type="molecule type" value="Genomic_DNA"/>
</dbReference>
<evidence type="ECO:0000313" key="2">
    <source>
        <dbReference type="Proteomes" id="UP001066276"/>
    </source>
</evidence>
<dbReference type="AlphaFoldDB" id="A0AAV7WS61"/>
<organism evidence="1 2">
    <name type="scientific">Pleurodeles waltl</name>
    <name type="common">Iberian ribbed newt</name>
    <dbReference type="NCBI Taxonomy" id="8319"/>
    <lineage>
        <taxon>Eukaryota</taxon>
        <taxon>Metazoa</taxon>
        <taxon>Chordata</taxon>
        <taxon>Craniata</taxon>
        <taxon>Vertebrata</taxon>
        <taxon>Euteleostomi</taxon>
        <taxon>Amphibia</taxon>
        <taxon>Batrachia</taxon>
        <taxon>Caudata</taxon>
        <taxon>Salamandroidea</taxon>
        <taxon>Salamandridae</taxon>
        <taxon>Pleurodelinae</taxon>
        <taxon>Pleurodeles</taxon>
    </lineage>
</organism>
<reference evidence="1" key="1">
    <citation type="journal article" date="2022" name="bioRxiv">
        <title>Sequencing and chromosome-scale assembly of the giantPleurodeles waltlgenome.</title>
        <authorList>
            <person name="Brown T."/>
            <person name="Elewa A."/>
            <person name="Iarovenko S."/>
            <person name="Subramanian E."/>
            <person name="Araus A.J."/>
            <person name="Petzold A."/>
            <person name="Susuki M."/>
            <person name="Suzuki K.-i.T."/>
            <person name="Hayashi T."/>
            <person name="Toyoda A."/>
            <person name="Oliveira C."/>
            <person name="Osipova E."/>
            <person name="Leigh N.D."/>
            <person name="Simon A."/>
            <person name="Yun M.H."/>
        </authorList>
    </citation>
    <scope>NUCLEOTIDE SEQUENCE</scope>
    <source>
        <strain evidence="1">20211129_DDA</strain>
        <tissue evidence="1">Liver</tissue>
    </source>
</reference>
<proteinExistence type="predicted"/>